<keyword evidence="2" id="KW-1185">Reference proteome</keyword>
<dbReference type="Proteomes" id="UP000249402">
    <property type="component" value="Unassembled WGS sequence"/>
</dbReference>
<gene>
    <name evidence="1" type="ORF">BO80DRAFT_185987</name>
</gene>
<evidence type="ECO:0000313" key="2">
    <source>
        <dbReference type="Proteomes" id="UP000249402"/>
    </source>
</evidence>
<protein>
    <submittedName>
        <fullName evidence="1">Uncharacterized protein</fullName>
    </submittedName>
</protein>
<dbReference type="VEuPathDB" id="FungiDB:BO80DRAFT_185987"/>
<dbReference type="EMBL" id="KZ824460">
    <property type="protein sequence ID" value="RAK97768.1"/>
    <property type="molecule type" value="Genomic_DNA"/>
</dbReference>
<evidence type="ECO:0000313" key="1">
    <source>
        <dbReference type="EMBL" id="RAK97768.1"/>
    </source>
</evidence>
<name>A0A395GS23_9EURO</name>
<dbReference type="AlphaFoldDB" id="A0A395GS23"/>
<dbReference type="GeneID" id="37218936"/>
<proteinExistence type="predicted"/>
<sequence length="87" mass="9897">MISLHLSGEAWVTRAHLGRGFLLTLVGLFLRVDIVPKETGRADRLRLMILERPKTLQTCILGTASLALLDTRYHLFAVLHLYATVRW</sequence>
<reference evidence="1 2" key="1">
    <citation type="submission" date="2018-02" db="EMBL/GenBank/DDBJ databases">
        <title>The genomes of Aspergillus section Nigri reveals drivers in fungal speciation.</title>
        <authorList>
            <consortium name="DOE Joint Genome Institute"/>
            <person name="Vesth T.C."/>
            <person name="Nybo J."/>
            <person name="Theobald S."/>
            <person name="Brandl J."/>
            <person name="Frisvad J.C."/>
            <person name="Nielsen K.F."/>
            <person name="Lyhne E.K."/>
            <person name="Kogle M.E."/>
            <person name="Kuo A."/>
            <person name="Riley R."/>
            <person name="Clum A."/>
            <person name="Nolan M."/>
            <person name="Lipzen A."/>
            <person name="Salamov A."/>
            <person name="Henrissat B."/>
            <person name="Wiebenga A."/>
            <person name="De vries R.P."/>
            <person name="Grigoriev I.V."/>
            <person name="Mortensen U.H."/>
            <person name="Andersen M.R."/>
            <person name="Baker S.E."/>
        </authorList>
    </citation>
    <scope>NUCLEOTIDE SEQUENCE [LARGE SCALE GENOMIC DNA]</scope>
    <source>
        <strain evidence="1 2">CBS 121593</strain>
    </source>
</reference>
<accession>A0A395GS23</accession>
<dbReference type="RefSeq" id="XP_025572096.1">
    <property type="nucleotide sequence ID" value="XM_025714071.1"/>
</dbReference>
<organism evidence="1 2">
    <name type="scientific">Aspergillus ibericus CBS 121593</name>
    <dbReference type="NCBI Taxonomy" id="1448316"/>
    <lineage>
        <taxon>Eukaryota</taxon>
        <taxon>Fungi</taxon>
        <taxon>Dikarya</taxon>
        <taxon>Ascomycota</taxon>
        <taxon>Pezizomycotina</taxon>
        <taxon>Eurotiomycetes</taxon>
        <taxon>Eurotiomycetidae</taxon>
        <taxon>Eurotiales</taxon>
        <taxon>Aspergillaceae</taxon>
        <taxon>Aspergillus</taxon>
        <taxon>Aspergillus subgen. Circumdati</taxon>
    </lineage>
</organism>